<comment type="cofactor">
    <cofactor evidence="7">
        <name>[4Fe-4S] cluster</name>
        <dbReference type="ChEBI" id="CHEBI:49883"/>
    </cofactor>
    <text evidence="7">Binds 4 [4Fe-4S] clusters per subunit.</text>
</comment>
<keyword evidence="6 7" id="KW-0411">Iron-sulfur</keyword>
<organism evidence="9 10">
    <name type="scientific">Eiseniibacteriota bacterium</name>
    <dbReference type="NCBI Taxonomy" id="2212470"/>
    <lineage>
        <taxon>Bacteria</taxon>
        <taxon>Candidatus Eiseniibacteriota</taxon>
    </lineage>
</organism>
<keyword evidence="5 7" id="KW-0408">Iron</keyword>
<keyword evidence="4" id="KW-0677">Repeat</keyword>
<feature type="binding site" evidence="7">
    <location>
        <position position="151"/>
    </location>
    <ligand>
        <name>[4Fe-4S] cluster</name>
        <dbReference type="ChEBI" id="CHEBI:49883"/>
        <label>4</label>
    </ligand>
</feature>
<name>A0A948RV00_UNCEI</name>
<evidence type="ECO:0000256" key="2">
    <source>
        <dbReference type="ARBA" id="ARBA00022485"/>
    </source>
</evidence>
<dbReference type="InterPro" id="IPR006311">
    <property type="entry name" value="TAT_signal"/>
</dbReference>
<dbReference type="AlphaFoldDB" id="A0A948RV00"/>
<evidence type="ECO:0000313" key="9">
    <source>
        <dbReference type="EMBL" id="MBU2691505.1"/>
    </source>
</evidence>
<feature type="domain" description="4Fe-4S ferredoxin-type" evidence="8">
    <location>
        <begin position="40"/>
        <end position="69"/>
    </location>
</feature>
<evidence type="ECO:0000256" key="5">
    <source>
        <dbReference type="ARBA" id="ARBA00023004"/>
    </source>
</evidence>
<feature type="binding site" evidence="7">
    <location>
        <position position="52"/>
    </location>
    <ligand>
        <name>[4Fe-4S] cluster</name>
        <dbReference type="ChEBI" id="CHEBI:49883"/>
        <label>1</label>
    </ligand>
</feature>
<dbReference type="EMBL" id="JAHJDP010000065">
    <property type="protein sequence ID" value="MBU2691505.1"/>
    <property type="molecule type" value="Genomic_DNA"/>
</dbReference>
<dbReference type="PROSITE" id="PS51379">
    <property type="entry name" value="4FE4S_FER_2"/>
    <property type="match status" value="2"/>
</dbReference>
<evidence type="ECO:0000313" key="10">
    <source>
        <dbReference type="Proteomes" id="UP000777784"/>
    </source>
</evidence>
<feature type="binding site" evidence="7">
    <location>
        <position position="59"/>
    </location>
    <ligand>
        <name>[4Fe-4S] cluster</name>
        <dbReference type="ChEBI" id="CHEBI:49883"/>
        <label>2</label>
    </ligand>
</feature>
<keyword evidence="2 7" id="KW-0004">4Fe-4S</keyword>
<feature type="binding site" evidence="7">
    <location>
        <position position="49"/>
    </location>
    <ligand>
        <name>[4Fe-4S] cluster</name>
        <dbReference type="ChEBI" id="CHEBI:49883"/>
        <label>1</label>
    </ligand>
</feature>
<dbReference type="InterPro" id="IPR014603">
    <property type="entry name" value="Formate_DH_Fe-S_su"/>
</dbReference>
<accession>A0A948RV00</accession>
<evidence type="ECO:0000256" key="4">
    <source>
        <dbReference type="ARBA" id="ARBA00022737"/>
    </source>
</evidence>
<dbReference type="GO" id="GO:0045333">
    <property type="term" value="P:cellular respiration"/>
    <property type="evidence" value="ECO:0007669"/>
    <property type="project" value="InterPro"/>
</dbReference>
<dbReference type="InterPro" id="IPR017900">
    <property type="entry name" value="4Fe4S_Fe_S_CS"/>
</dbReference>
<feature type="binding site" evidence="7">
    <location>
        <position position="145"/>
    </location>
    <ligand>
        <name>[4Fe-4S] cluster</name>
        <dbReference type="ChEBI" id="CHEBI:49883"/>
        <label>4</label>
    </ligand>
</feature>
<dbReference type="PROSITE" id="PS51318">
    <property type="entry name" value="TAT"/>
    <property type="match status" value="1"/>
</dbReference>
<dbReference type="InterPro" id="IPR051555">
    <property type="entry name" value="FDH_Electron_Transfer_Unit"/>
</dbReference>
<dbReference type="CDD" id="cd10561">
    <property type="entry name" value="HybA_like"/>
    <property type="match status" value="1"/>
</dbReference>
<feature type="binding site" evidence="7">
    <location>
        <position position="125"/>
    </location>
    <ligand>
        <name>[4Fe-4S] cluster</name>
        <dbReference type="ChEBI" id="CHEBI:49883"/>
        <label>4</label>
    </ligand>
</feature>
<dbReference type="GO" id="GO:0051539">
    <property type="term" value="F:4 iron, 4 sulfur cluster binding"/>
    <property type="evidence" value="ECO:0007669"/>
    <property type="project" value="UniProtKB-KW"/>
</dbReference>
<dbReference type="PANTHER" id="PTHR43545:SF4">
    <property type="entry name" value="IRON-SULFUR PROTEIN"/>
    <property type="match status" value="1"/>
</dbReference>
<evidence type="ECO:0000256" key="3">
    <source>
        <dbReference type="ARBA" id="ARBA00022723"/>
    </source>
</evidence>
<dbReference type="PROSITE" id="PS00198">
    <property type="entry name" value="4FE4S_FER_1"/>
    <property type="match status" value="1"/>
</dbReference>
<evidence type="ECO:0000256" key="6">
    <source>
        <dbReference type="ARBA" id="ARBA00023014"/>
    </source>
</evidence>
<evidence type="ECO:0000256" key="7">
    <source>
        <dbReference type="PIRSR" id="PIRSR036298-50"/>
    </source>
</evidence>
<reference evidence="9" key="1">
    <citation type="submission" date="2021-05" db="EMBL/GenBank/DDBJ databases">
        <title>Energy efficiency and biological interactions define the core microbiome of deep oligotrophic groundwater.</title>
        <authorList>
            <person name="Mehrshad M."/>
            <person name="Lopez-Fernandez M."/>
            <person name="Bell E."/>
            <person name="Bernier-Latmani R."/>
            <person name="Bertilsson S."/>
            <person name="Dopson M."/>
        </authorList>
    </citation>
    <scope>NUCLEOTIDE SEQUENCE</scope>
    <source>
        <strain evidence="9">Modern_marine.mb.64</strain>
    </source>
</reference>
<evidence type="ECO:0000259" key="8">
    <source>
        <dbReference type="PROSITE" id="PS51379"/>
    </source>
</evidence>
<feature type="binding site" evidence="7">
    <location>
        <position position="55"/>
    </location>
    <ligand>
        <name>[4Fe-4S] cluster</name>
        <dbReference type="ChEBI" id="CHEBI:49883"/>
        <label>1</label>
    </ligand>
</feature>
<dbReference type="InterPro" id="IPR019546">
    <property type="entry name" value="TAT_signal_bac_arc"/>
</dbReference>
<protein>
    <submittedName>
        <fullName evidence="9">4Fe-4S dicluster domain-containing protein</fullName>
    </submittedName>
</protein>
<feature type="domain" description="4Fe-4S ferredoxin-type" evidence="8">
    <location>
        <begin position="136"/>
        <end position="165"/>
    </location>
</feature>
<feature type="binding site" evidence="7">
    <location>
        <position position="178"/>
    </location>
    <ligand>
        <name>[4Fe-4S] cluster</name>
        <dbReference type="ChEBI" id="CHEBI:49883"/>
        <label>2</label>
    </ligand>
</feature>
<keyword evidence="3 7" id="KW-0479">Metal-binding</keyword>
<dbReference type="Gene3D" id="3.30.70.20">
    <property type="match status" value="2"/>
</dbReference>
<dbReference type="GO" id="GO:0030313">
    <property type="term" value="C:cell envelope"/>
    <property type="evidence" value="ECO:0007669"/>
    <property type="project" value="UniProtKB-SubCell"/>
</dbReference>
<feature type="binding site" evidence="7">
    <location>
        <position position="116"/>
    </location>
    <ligand>
        <name>[4Fe-4S] cluster</name>
        <dbReference type="ChEBI" id="CHEBI:49883"/>
        <label>3</label>
    </ligand>
</feature>
<dbReference type="GO" id="GO:0046872">
    <property type="term" value="F:metal ion binding"/>
    <property type="evidence" value="ECO:0007669"/>
    <property type="project" value="UniProtKB-KW"/>
</dbReference>
<dbReference type="InterPro" id="IPR017896">
    <property type="entry name" value="4Fe4S_Fe-S-bd"/>
</dbReference>
<dbReference type="Proteomes" id="UP000777784">
    <property type="component" value="Unassembled WGS sequence"/>
</dbReference>
<dbReference type="Pfam" id="PF13247">
    <property type="entry name" value="Fer4_11"/>
    <property type="match status" value="1"/>
</dbReference>
<comment type="subcellular location">
    <subcellularLocation>
        <location evidence="1">Cell envelope</location>
    </subcellularLocation>
</comment>
<feature type="binding site" evidence="7">
    <location>
        <position position="113"/>
    </location>
    <ligand>
        <name>[4Fe-4S] cluster</name>
        <dbReference type="ChEBI" id="CHEBI:49883"/>
        <label>3</label>
    </ligand>
</feature>
<feature type="binding site" evidence="7">
    <location>
        <position position="148"/>
    </location>
    <ligand>
        <name>[4Fe-4S] cluster</name>
        <dbReference type="ChEBI" id="CHEBI:49883"/>
        <label>4</label>
    </ligand>
</feature>
<feature type="binding site" evidence="7">
    <location>
        <position position="175"/>
    </location>
    <ligand>
        <name>[4Fe-4S] cluster</name>
        <dbReference type="ChEBI" id="CHEBI:49883"/>
        <label>2</label>
    </ligand>
</feature>
<dbReference type="SUPFAM" id="SSF54862">
    <property type="entry name" value="4Fe-4S ferredoxins"/>
    <property type="match status" value="1"/>
</dbReference>
<feature type="binding site" evidence="7">
    <location>
        <position position="121"/>
    </location>
    <ligand>
        <name>[4Fe-4S] cluster</name>
        <dbReference type="ChEBI" id="CHEBI:49883"/>
        <label>3</label>
    </ligand>
</feature>
<dbReference type="NCBIfam" id="TIGR01409">
    <property type="entry name" value="TAT_signal_seq"/>
    <property type="match status" value="1"/>
</dbReference>
<proteinExistence type="predicted"/>
<feature type="binding site" evidence="7">
    <location>
        <position position="194"/>
    </location>
    <ligand>
        <name>[4Fe-4S] cluster</name>
        <dbReference type="ChEBI" id="CHEBI:49883"/>
        <label>1</label>
    </ligand>
</feature>
<evidence type="ECO:0000256" key="1">
    <source>
        <dbReference type="ARBA" id="ARBA00004196"/>
    </source>
</evidence>
<dbReference type="PANTHER" id="PTHR43545">
    <property type="entry name" value="FORMATE DEHYDROGENASE, NITRATE-INDUCIBLE, IRON-SULFUR SUBUNIT"/>
    <property type="match status" value="1"/>
</dbReference>
<gene>
    <name evidence="9" type="ORF">KJ970_11310</name>
</gene>
<dbReference type="PIRSF" id="PIRSF036298">
    <property type="entry name" value="FDH_4Fe4S"/>
    <property type="match status" value="1"/>
</dbReference>
<sequence length="299" mass="33895">MDITRRNFLGLTALGTLSAATGTSAASSLHREPVDNKKVYGVLVDTVLCIGCRKCEWACNQEHKLSDKKLQEYEDKSVFDRHRRPSDSAYTVVNEFSNSEDPTGKKYQIKVQCMHCNHPACESACIVGAFKKVENGTVRYDAWKCIGCRYCMIACPFQIPAYEYSKAIEPRVMKCTFCLHRTEVGKRPACVEICPNEALVFGTREQILQVAHERIQARPEKYSAHVYGEHEAGGTSWIYLLPYDFKHTELPALDDRPIPDRTEKIQHAIFKSFVPPAALYGLLGLIMYTQKRDSRGEED</sequence>
<dbReference type="GO" id="GO:0015944">
    <property type="term" value="P:formate oxidation"/>
    <property type="evidence" value="ECO:0007669"/>
    <property type="project" value="InterPro"/>
</dbReference>
<feature type="binding site" evidence="7">
    <location>
        <position position="155"/>
    </location>
    <ligand>
        <name>[4Fe-4S] cluster</name>
        <dbReference type="ChEBI" id="CHEBI:49883"/>
        <label>3</label>
    </ligand>
</feature>
<comment type="caution">
    <text evidence="9">The sequence shown here is derived from an EMBL/GenBank/DDBJ whole genome shotgun (WGS) entry which is preliminary data.</text>
</comment>
<feature type="binding site" evidence="7">
    <location>
        <position position="190"/>
    </location>
    <ligand>
        <name>[4Fe-4S] cluster</name>
        <dbReference type="ChEBI" id="CHEBI:49883"/>
        <label>2</label>
    </ligand>
</feature>